<sequence length="62" mass="6745">MTRLRRITTIAAASALLALGGIAPAQAQPLVRDGHHHHSYENHHHHHAHSHCLPIIGCPLSL</sequence>
<name>A0ABQ2VNT5_9ACTN</name>
<feature type="chain" id="PRO_5046062465" evidence="1">
    <location>
        <begin position="28"/>
        <end position="62"/>
    </location>
</feature>
<dbReference type="Proteomes" id="UP000654471">
    <property type="component" value="Unassembled WGS sequence"/>
</dbReference>
<proteinExistence type="predicted"/>
<dbReference type="EMBL" id="BMRP01000057">
    <property type="protein sequence ID" value="GGU97915.1"/>
    <property type="molecule type" value="Genomic_DNA"/>
</dbReference>
<evidence type="ECO:0000256" key="1">
    <source>
        <dbReference type="SAM" id="SignalP"/>
    </source>
</evidence>
<comment type="caution">
    <text evidence="2">The sequence shown here is derived from an EMBL/GenBank/DDBJ whole genome shotgun (WGS) entry which is preliminary data.</text>
</comment>
<feature type="signal peptide" evidence="1">
    <location>
        <begin position="1"/>
        <end position="27"/>
    </location>
</feature>
<protein>
    <submittedName>
        <fullName evidence="2">Uncharacterized protein</fullName>
    </submittedName>
</protein>
<gene>
    <name evidence="2" type="ORF">GCM10010211_76530</name>
</gene>
<dbReference type="RefSeq" id="WP_189308017.1">
    <property type="nucleotide sequence ID" value="NZ_BMRP01000057.1"/>
</dbReference>
<accession>A0ABQ2VNT5</accession>
<keyword evidence="1" id="KW-0732">Signal</keyword>
<organism evidence="2 3">
    <name type="scientific">Streptomyces albospinus</name>
    <dbReference type="NCBI Taxonomy" id="285515"/>
    <lineage>
        <taxon>Bacteria</taxon>
        <taxon>Bacillati</taxon>
        <taxon>Actinomycetota</taxon>
        <taxon>Actinomycetes</taxon>
        <taxon>Kitasatosporales</taxon>
        <taxon>Streptomycetaceae</taxon>
        <taxon>Streptomyces</taxon>
    </lineage>
</organism>
<evidence type="ECO:0000313" key="2">
    <source>
        <dbReference type="EMBL" id="GGU97915.1"/>
    </source>
</evidence>
<keyword evidence="3" id="KW-1185">Reference proteome</keyword>
<evidence type="ECO:0000313" key="3">
    <source>
        <dbReference type="Proteomes" id="UP000654471"/>
    </source>
</evidence>
<reference evidence="3" key="1">
    <citation type="journal article" date="2019" name="Int. J. Syst. Evol. Microbiol.">
        <title>The Global Catalogue of Microorganisms (GCM) 10K type strain sequencing project: providing services to taxonomists for standard genome sequencing and annotation.</title>
        <authorList>
            <consortium name="The Broad Institute Genomics Platform"/>
            <consortium name="The Broad Institute Genome Sequencing Center for Infectious Disease"/>
            <person name="Wu L."/>
            <person name="Ma J."/>
        </authorList>
    </citation>
    <scope>NUCLEOTIDE SEQUENCE [LARGE SCALE GENOMIC DNA]</scope>
    <source>
        <strain evidence="3">JCM 3399</strain>
    </source>
</reference>